<dbReference type="OrthoDB" id="2405020at2759"/>
<sequence>MTLFCIVEGEYMSHAFKLKYISSSDDINDLKQRIKAENSNTFIGIDAKDLALWRVSIPKISVEGAVFQDASYSQFFRCKFSPTRASVKEWQLWIDFYWRLGQPHSLRTLKLRRYGNETFPAMLALGNLQREELGYLQLLRNLKELRELRGPFHLALPEVVASFGEKEALWVLRNWPNLRTIELLRPDDDVTESQVQFPRLALLTEIKPLLELH</sequence>
<evidence type="ECO:0000259" key="4">
    <source>
        <dbReference type="Pfam" id="PF20147"/>
    </source>
</evidence>
<accession>A0A9P6RBI2</accession>
<evidence type="ECO:0000256" key="3">
    <source>
        <dbReference type="ARBA" id="ARBA00022525"/>
    </source>
</evidence>
<keyword evidence="3" id="KW-0964">Secreted</keyword>
<evidence type="ECO:0000313" key="5">
    <source>
        <dbReference type="EMBL" id="KAG0315143.1"/>
    </source>
</evidence>
<dbReference type="GO" id="GO:0043657">
    <property type="term" value="C:host cell"/>
    <property type="evidence" value="ECO:0007669"/>
    <property type="project" value="UniProtKB-SubCell"/>
</dbReference>
<protein>
    <recommendedName>
        <fullName evidence="4">Crinkler effector protein N-terminal domain-containing protein</fullName>
    </recommendedName>
</protein>
<proteinExistence type="predicted"/>
<name>A0A9P6RBI2_9FUNG</name>
<comment type="subcellular location">
    <subcellularLocation>
        <location evidence="1">Host cell</location>
    </subcellularLocation>
    <subcellularLocation>
        <location evidence="2">Secreted</location>
    </subcellularLocation>
</comment>
<dbReference type="InterPro" id="IPR045379">
    <property type="entry name" value="Crinkler_N"/>
</dbReference>
<dbReference type="GO" id="GO:0005576">
    <property type="term" value="C:extracellular region"/>
    <property type="evidence" value="ECO:0007669"/>
    <property type="project" value="UniProtKB-SubCell"/>
</dbReference>
<comment type="caution">
    <text evidence="5">The sequence shown here is derived from an EMBL/GenBank/DDBJ whole genome shotgun (WGS) entry which is preliminary data.</text>
</comment>
<dbReference type="Pfam" id="PF20147">
    <property type="entry name" value="Crinkler"/>
    <property type="match status" value="1"/>
</dbReference>
<organism evidence="5 6">
    <name type="scientific">Linnemannia gamsii</name>
    <dbReference type="NCBI Taxonomy" id="64522"/>
    <lineage>
        <taxon>Eukaryota</taxon>
        <taxon>Fungi</taxon>
        <taxon>Fungi incertae sedis</taxon>
        <taxon>Mucoromycota</taxon>
        <taxon>Mortierellomycotina</taxon>
        <taxon>Mortierellomycetes</taxon>
        <taxon>Mortierellales</taxon>
        <taxon>Mortierellaceae</taxon>
        <taxon>Linnemannia</taxon>
    </lineage>
</organism>
<dbReference type="AlphaFoldDB" id="A0A9P6RBI2"/>
<evidence type="ECO:0000256" key="2">
    <source>
        <dbReference type="ARBA" id="ARBA00004613"/>
    </source>
</evidence>
<gene>
    <name evidence="5" type="ORF">BGZ97_008553</name>
</gene>
<dbReference type="Proteomes" id="UP000823405">
    <property type="component" value="Unassembled WGS sequence"/>
</dbReference>
<evidence type="ECO:0000256" key="1">
    <source>
        <dbReference type="ARBA" id="ARBA00004340"/>
    </source>
</evidence>
<evidence type="ECO:0000313" key="6">
    <source>
        <dbReference type="Proteomes" id="UP000823405"/>
    </source>
</evidence>
<reference evidence="5" key="1">
    <citation type="journal article" date="2020" name="Fungal Divers.">
        <title>Resolving the Mortierellaceae phylogeny through synthesis of multi-gene phylogenetics and phylogenomics.</title>
        <authorList>
            <person name="Vandepol N."/>
            <person name="Liber J."/>
            <person name="Desiro A."/>
            <person name="Na H."/>
            <person name="Kennedy M."/>
            <person name="Barry K."/>
            <person name="Grigoriev I.V."/>
            <person name="Miller A.N."/>
            <person name="O'Donnell K."/>
            <person name="Stajich J.E."/>
            <person name="Bonito G."/>
        </authorList>
    </citation>
    <scope>NUCLEOTIDE SEQUENCE</scope>
    <source>
        <strain evidence="5">NVP60</strain>
    </source>
</reference>
<feature type="domain" description="Crinkler effector protein N-terminal" evidence="4">
    <location>
        <begin position="1"/>
        <end position="59"/>
    </location>
</feature>
<dbReference type="EMBL" id="JAAAIN010000394">
    <property type="protein sequence ID" value="KAG0315143.1"/>
    <property type="molecule type" value="Genomic_DNA"/>
</dbReference>
<keyword evidence="6" id="KW-1185">Reference proteome</keyword>